<evidence type="ECO:0008006" key="3">
    <source>
        <dbReference type="Google" id="ProtNLM"/>
    </source>
</evidence>
<dbReference type="Proteomes" id="UP000070175">
    <property type="component" value="Unassembled WGS sequence"/>
</dbReference>
<keyword evidence="2" id="KW-1185">Reference proteome</keyword>
<accession>A0A133VQN7</accession>
<evidence type="ECO:0000313" key="2">
    <source>
        <dbReference type="Proteomes" id="UP000070175"/>
    </source>
</evidence>
<protein>
    <recommendedName>
        <fullName evidence="3">Transcription regulator PadR N-terminal domain-containing protein</fullName>
    </recommendedName>
</protein>
<reference evidence="1 2" key="1">
    <citation type="journal article" date="2016" name="Sci. Rep.">
        <title>Metabolic traits of an uncultured archaeal lineage -MSBL1- from brine pools of the Red Sea.</title>
        <authorList>
            <person name="Mwirichia R."/>
            <person name="Alam I."/>
            <person name="Rashid M."/>
            <person name="Vinu M."/>
            <person name="Ba-Alawi W."/>
            <person name="Anthony Kamau A."/>
            <person name="Kamanda Ngugi D."/>
            <person name="Goker M."/>
            <person name="Klenk H.P."/>
            <person name="Bajic V."/>
            <person name="Stingl U."/>
        </authorList>
    </citation>
    <scope>NUCLEOTIDE SEQUENCE [LARGE SCALE GENOMIC DNA]</scope>
    <source>
        <strain evidence="1">SCGC-AAA382N08</strain>
    </source>
</reference>
<dbReference type="AlphaFoldDB" id="A0A133VQN7"/>
<organism evidence="1 2">
    <name type="scientific">candidate division MSBL1 archaeon SCGC-AAA382N08</name>
    <dbReference type="NCBI Taxonomy" id="1698285"/>
    <lineage>
        <taxon>Archaea</taxon>
        <taxon>Methanobacteriati</taxon>
        <taxon>Methanobacteriota</taxon>
        <taxon>candidate division MSBL1</taxon>
    </lineage>
</organism>
<evidence type="ECO:0000313" key="1">
    <source>
        <dbReference type="EMBL" id="KXB08765.1"/>
    </source>
</evidence>
<name>A0A133VQN7_9EURY</name>
<sequence>MELTKKEFYFTTKLLVKPDFKEYDGSLLDKIKNLKNKFRKSEDKYTKNEIGTKFLGFGKKMPTNGYDYLKKLEDNGVLEKDGVKKYHSQRNECFKINRDKLLEELKKSEFYEKNKELFIEILEEEGFVVIE</sequence>
<gene>
    <name evidence="1" type="ORF">AKJ56_00420</name>
</gene>
<dbReference type="EMBL" id="LHYJ01000003">
    <property type="protein sequence ID" value="KXB08765.1"/>
    <property type="molecule type" value="Genomic_DNA"/>
</dbReference>
<comment type="caution">
    <text evidence="1">The sequence shown here is derived from an EMBL/GenBank/DDBJ whole genome shotgun (WGS) entry which is preliminary data.</text>
</comment>
<proteinExistence type="predicted"/>